<dbReference type="PATRIC" id="fig|414004.10.peg.1286"/>
<dbReference type="PANTHER" id="PTHR11458:SF0">
    <property type="entry name" value="DELTA-AMINOLEVULINIC ACID DEHYDRATASE"/>
    <property type="match status" value="1"/>
</dbReference>
<keyword evidence="16" id="KW-1185">Reference proteome</keyword>
<dbReference type="GO" id="GO:0005829">
    <property type="term" value="C:cytosol"/>
    <property type="evidence" value="ECO:0007669"/>
    <property type="project" value="TreeGrafter"/>
</dbReference>
<evidence type="ECO:0000256" key="12">
    <source>
        <dbReference type="PIRSR" id="PIRSR001415-5"/>
    </source>
</evidence>
<dbReference type="FunFam" id="3.20.20.70:FF:000019">
    <property type="entry name" value="Delta-aminolevulinic acid dehydratase"/>
    <property type="match status" value="1"/>
</dbReference>
<comment type="catalytic activity">
    <reaction evidence="8 13">
        <text>2 5-aminolevulinate = porphobilinogen + 2 H2O + H(+)</text>
        <dbReference type="Rhea" id="RHEA:24064"/>
        <dbReference type="ChEBI" id="CHEBI:15377"/>
        <dbReference type="ChEBI" id="CHEBI:15378"/>
        <dbReference type="ChEBI" id="CHEBI:58126"/>
        <dbReference type="ChEBI" id="CHEBI:356416"/>
        <dbReference type="EC" id="4.2.1.24"/>
    </reaction>
</comment>
<evidence type="ECO:0000256" key="5">
    <source>
        <dbReference type="ARBA" id="ARBA00023133"/>
    </source>
</evidence>
<dbReference type="PROSITE" id="PS00169">
    <property type="entry name" value="D_ALA_DEHYDRATASE"/>
    <property type="match status" value="1"/>
</dbReference>
<dbReference type="PIRSF" id="PIRSF001415">
    <property type="entry name" value="Porphbilin_synth"/>
    <property type="match status" value="1"/>
</dbReference>
<name>A0RXF7_CENSY</name>
<dbReference type="InterPro" id="IPR001731">
    <property type="entry name" value="ALAD"/>
</dbReference>
<evidence type="ECO:0000256" key="3">
    <source>
        <dbReference type="ARBA" id="ARBA00012053"/>
    </source>
</evidence>
<evidence type="ECO:0000256" key="8">
    <source>
        <dbReference type="ARBA" id="ARBA00047651"/>
    </source>
</evidence>
<proteinExistence type="inferred from homology"/>
<accession>A0RXF7</accession>
<dbReference type="Pfam" id="PF00490">
    <property type="entry name" value="ALAD"/>
    <property type="match status" value="1"/>
</dbReference>
<reference evidence="15 16" key="1">
    <citation type="journal article" date="2006" name="Proc. Natl. Acad. Sci. U.S.A.">
        <title>Genomic analysis of the uncultivated marine crenarchaeote Cenarchaeum symbiosum.</title>
        <authorList>
            <person name="Hallam S.J."/>
            <person name="Konstantinidis K.T."/>
            <person name="Putnam N."/>
            <person name="Schleper C."/>
            <person name="Watanabe Y."/>
            <person name="Sugahara J."/>
            <person name="Preston C."/>
            <person name="de la Torre J."/>
            <person name="Richardson P.M."/>
            <person name="DeLong E.F."/>
        </authorList>
    </citation>
    <scope>NUCLEOTIDE SEQUENCE [LARGE SCALE GENOMIC DNA]</scope>
    <source>
        <strain evidence="16">A</strain>
    </source>
</reference>
<evidence type="ECO:0000256" key="9">
    <source>
        <dbReference type="PIRSR" id="PIRSR001415-1"/>
    </source>
</evidence>
<dbReference type="EC" id="4.2.1.24" evidence="3 13"/>
<evidence type="ECO:0000256" key="2">
    <source>
        <dbReference type="ARBA" id="ARBA00008055"/>
    </source>
</evidence>
<dbReference type="HOGENOM" id="CLU_035731_0_0_2"/>
<dbReference type="GO" id="GO:0008270">
    <property type="term" value="F:zinc ion binding"/>
    <property type="evidence" value="ECO:0007669"/>
    <property type="project" value="TreeGrafter"/>
</dbReference>
<evidence type="ECO:0000256" key="4">
    <source>
        <dbReference type="ARBA" id="ARBA00020771"/>
    </source>
</evidence>
<feature type="binding site" evidence="12">
    <location>
        <position position="232"/>
    </location>
    <ligand>
        <name>Mg(2+)</name>
        <dbReference type="ChEBI" id="CHEBI:18420"/>
    </ligand>
</feature>
<evidence type="ECO:0000313" key="16">
    <source>
        <dbReference type="Proteomes" id="UP000000758"/>
    </source>
</evidence>
<evidence type="ECO:0000313" key="15">
    <source>
        <dbReference type="EMBL" id="ABK78024.1"/>
    </source>
</evidence>
<dbReference type="PRINTS" id="PR00144">
    <property type="entry name" value="DALDHYDRTASE"/>
</dbReference>
<keyword evidence="11" id="KW-0862">Zinc</keyword>
<evidence type="ECO:0000256" key="13">
    <source>
        <dbReference type="RuleBase" id="RU000515"/>
    </source>
</evidence>
<dbReference type="Proteomes" id="UP000000758">
    <property type="component" value="Chromosome"/>
</dbReference>
<dbReference type="KEGG" id="csy:CENSYa_1402"/>
<dbReference type="InterPro" id="IPR030656">
    <property type="entry name" value="ALAD_AS"/>
</dbReference>
<dbReference type="AlphaFoldDB" id="A0RXF7"/>
<feature type="binding site" evidence="11">
    <location>
        <position position="119"/>
    </location>
    <ligand>
        <name>Zn(2+)</name>
        <dbReference type="ChEBI" id="CHEBI:29105"/>
        <note>catalytic</note>
    </ligand>
</feature>
<keyword evidence="7 13" id="KW-0627">Porphyrin biosynthesis</keyword>
<dbReference type="GO" id="GO:0006782">
    <property type="term" value="P:protoporphyrinogen IX biosynthetic process"/>
    <property type="evidence" value="ECO:0007669"/>
    <property type="project" value="UniProtKB-UniPathway"/>
</dbReference>
<feature type="active site" description="Schiff-base intermediate with substrate" evidence="9">
    <location>
        <position position="247"/>
    </location>
</feature>
<protein>
    <recommendedName>
        <fullName evidence="4 13">Delta-aminolevulinic acid dehydratase</fullName>
        <ecNumber evidence="3 13">4.2.1.24</ecNumber>
    </recommendedName>
</protein>
<evidence type="ECO:0000256" key="1">
    <source>
        <dbReference type="ARBA" id="ARBA00004694"/>
    </source>
</evidence>
<feature type="binding site" evidence="10">
    <location>
        <position position="273"/>
    </location>
    <ligand>
        <name>5-aminolevulinate</name>
        <dbReference type="ChEBI" id="CHEBI:356416"/>
        <label>2</label>
    </ligand>
</feature>
<keyword evidence="11" id="KW-0479">Metal-binding</keyword>
<dbReference type="InterPro" id="IPR013785">
    <property type="entry name" value="Aldolase_TIM"/>
</dbReference>
<dbReference type="GO" id="GO:0004655">
    <property type="term" value="F:porphobilinogen synthase activity"/>
    <property type="evidence" value="ECO:0007669"/>
    <property type="project" value="UniProtKB-EC"/>
</dbReference>
<dbReference type="SMART" id="SM01004">
    <property type="entry name" value="ALAD"/>
    <property type="match status" value="1"/>
</dbReference>
<dbReference type="STRING" id="414004.CENSYa_1402"/>
<evidence type="ECO:0000256" key="10">
    <source>
        <dbReference type="PIRSR" id="PIRSR001415-2"/>
    </source>
</evidence>
<dbReference type="CDD" id="cd00384">
    <property type="entry name" value="ALAD_PBGS"/>
    <property type="match status" value="1"/>
</dbReference>
<evidence type="ECO:0000256" key="14">
    <source>
        <dbReference type="RuleBase" id="RU004161"/>
    </source>
</evidence>
<dbReference type="PANTHER" id="PTHR11458">
    <property type="entry name" value="DELTA-AMINOLEVULINIC ACID DEHYDRATASE"/>
    <property type="match status" value="1"/>
</dbReference>
<sequence>MTFPAVRLRRLRRSEGMRALVRETSVSVDDLICPVFVQESGEQSSVGSMPGMERLPLSGLAAEIERISALGIRAVMLFGIPENKDDEGSAASQRDGIVQKAIPAVRDACKDMVIMADACLCHYTTSGHCGLVRDGIVDNDSSLAALSRIAVSLAGAGADVISPSAMMDGQVAAIRSALDSAGHSGVSTMPHSAKHSSAFYAPFRDAADCAPKFGDRRTYQTPYTGSREPIREVAADIEEGADIVMIKPALAYLDLIAETRRRFDVPVAAYSVSGEYALVKAASMQGWMREEDMVREILHSIKRAGADMIVTYFAKLAAGMIQNEGRRSI</sequence>
<feature type="binding site" evidence="10">
    <location>
        <position position="216"/>
    </location>
    <ligand>
        <name>5-aminolevulinate</name>
        <dbReference type="ChEBI" id="CHEBI:356416"/>
        <label>1</label>
    </ligand>
</feature>
<feature type="binding site" evidence="11">
    <location>
        <position position="121"/>
    </location>
    <ligand>
        <name>Zn(2+)</name>
        <dbReference type="ChEBI" id="CHEBI:29105"/>
        <note>catalytic</note>
    </ligand>
</feature>
<organism evidence="15 16">
    <name type="scientific">Cenarchaeum symbiosum (strain A)</name>
    <dbReference type="NCBI Taxonomy" id="414004"/>
    <lineage>
        <taxon>Archaea</taxon>
        <taxon>Nitrososphaerota</taxon>
        <taxon>Candidatus Cenarchaeales</taxon>
        <taxon>Candidatus Cenarchaeaceae</taxon>
        <taxon>Candidatus Cenarchaeum</taxon>
    </lineage>
</organism>
<feature type="binding site" evidence="10">
    <location>
        <position position="204"/>
    </location>
    <ligand>
        <name>5-aminolevulinate</name>
        <dbReference type="ChEBI" id="CHEBI:356416"/>
        <label>1</label>
    </ligand>
</feature>
<comment type="similarity">
    <text evidence="2 14">Belongs to the ALAD family.</text>
</comment>
<dbReference type="EMBL" id="DP000238">
    <property type="protein sequence ID" value="ABK78024.1"/>
    <property type="molecule type" value="Genomic_DNA"/>
</dbReference>
<evidence type="ECO:0000256" key="11">
    <source>
        <dbReference type="PIRSR" id="PIRSR001415-3"/>
    </source>
</evidence>
<evidence type="ECO:0000256" key="6">
    <source>
        <dbReference type="ARBA" id="ARBA00023239"/>
    </source>
</evidence>
<gene>
    <name evidence="15" type="ordered locus">CENSYa_1402</name>
</gene>
<keyword evidence="12" id="KW-0460">Magnesium</keyword>
<feature type="binding site" evidence="11">
    <location>
        <position position="129"/>
    </location>
    <ligand>
        <name>Zn(2+)</name>
        <dbReference type="ChEBI" id="CHEBI:29105"/>
        <note>catalytic</note>
    </ligand>
</feature>
<feature type="active site" description="Schiff-base intermediate with substrate" evidence="9">
    <location>
        <position position="194"/>
    </location>
</feature>
<evidence type="ECO:0000256" key="7">
    <source>
        <dbReference type="ARBA" id="ARBA00023244"/>
    </source>
</evidence>
<dbReference type="NCBIfam" id="NF006762">
    <property type="entry name" value="PRK09283.1"/>
    <property type="match status" value="1"/>
</dbReference>
<feature type="binding site" evidence="10">
    <location>
        <position position="312"/>
    </location>
    <ligand>
        <name>5-aminolevulinate</name>
        <dbReference type="ChEBI" id="CHEBI:356416"/>
        <label>2</label>
    </ligand>
</feature>
<keyword evidence="6 13" id="KW-0456">Lyase</keyword>
<dbReference type="Gene3D" id="3.20.20.70">
    <property type="entry name" value="Aldolase class I"/>
    <property type="match status" value="1"/>
</dbReference>
<keyword evidence="5" id="KW-0350">Heme biosynthesis</keyword>
<dbReference type="SUPFAM" id="SSF51569">
    <property type="entry name" value="Aldolase"/>
    <property type="match status" value="1"/>
</dbReference>
<dbReference type="EnsemblBacteria" id="ABK78024">
    <property type="protein sequence ID" value="ABK78024"/>
    <property type="gene ID" value="CENSYa_1402"/>
</dbReference>
<comment type="subunit">
    <text evidence="13">Homooctamer.</text>
</comment>
<dbReference type="UniPathway" id="UPA00251">
    <property type="reaction ID" value="UER00318"/>
</dbReference>
<comment type="pathway">
    <text evidence="1">Porphyrin-containing compound metabolism; protoporphyrin-IX biosynthesis; coproporphyrinogen-III from 5-aminolevulinate: step 1/4.</text>
</comment>